<evidence type="ECO:0000256" key="3">
    <source>
        <dbReference type="ARBA" id="ARBA00022676"/>
    </source>
</evidence>
<accession>A0A7S7A9Q1</accession>
<dbReference type="Gene3D" id="3.90.550.10">
    <property type="entry name" value="Spore Coat Polysaccharide Biosynthesis Protein SpsA, Chain A"/>
    <property type="match status" value="1"/>
</dbReference>
<feature type="domain" description="Glycosyltransferase 2-like" evidence="5">
    <location>
        <begin position="32"/>
        <end position="134"/>
    </location>
</feature>
<keyword evidence="4" id="KW-0808">Transferase</keyword>
<reference evidence="6" key="1">
    <citation type="journal article" date="2020" name="FEMS Microbiol. Lett.">
        <title>Screening for texturing Leuconostoc and genomics behind polysaccharide production.</title>
        <authorList>
            <person name="Poulsen V.K."/>
            <person name="Koza A."/>
            <person name="Al-Nakeeb K."/>
            <person name="Oeregaard G."/>
        </authorList>
    </citation>
    <scope>NUCLEOTIDE SEQUENCE</scope>
    <source>
        <strain evidence="6">Ln2</strain>
    </source>
</reference>
<dbReference type="PANTHER" id="PTHR43179">
    <property type="entry name" value="RHAMNOSYLTRANSFERASE WBBL"/>
    <property type="match status" value="1"/>
</dbReference>
<dbReference type="Pfam" id="PF00535">
    <property type="entry name" value="Glycos_transf_2"/>
    <property type="match status" value="1"/>
</dbReference>
<evidence type="ECO:0000256" key="2">
    <source>
        <dbReference type="ARBA" id="ARBA00006739"/>
    </source>
</evidence>
<keyword evidence="3" id="KW-0328">Glycosyltransferase</keyword>
<organism evidence="6">
    <name type="scientific">Leuconostoc mesenteroides</name>
    <dbReference type="NCBI Taxonomy" id="1245"/>
    <lineage>
        <taxon>Bacteria</taxon>
        <taxon>Bacillati</taxon>
        <taxon>Bacillota</taxon>
        <taxon>Bacilli</taxon>
        <taxon>Lactobacillales</taxon>
        <taxon>Lactobacillaceae</taxon>
        <taxon>Leuconostoc</taxon>
    </lineage>
</organism>
<dbReference type="GO" id="GO:0016757">
    <property type="term" value="F:glycosyltransferase activity"/>
    <property type="evidence" value="ECO:0007669"/>
    <property type="project" value="UniProtKB-KW"/>
</dbReference>
<comment type="similarity">
    <text evidence="2">Belongs to the glycosyltransferase 2 family.</text>
</comment>
<dbReference type="AlphaFoldDB" id="A0A7S7A9Q1"/>
<evidence type="ECO:0000313" key="6">
    <source>
        <dbReference type="EMBL" id="QOW37897.1"/>
    </source>
</evidence>
<comment type="pathway">
    <text evidence="1">Cell wall biogenesis; cell wall polysaccharide biosynthesis.</text>
</comment>
<evidence type="ECO:0000256" key="4">
    <source>
        <dbReference type="ARBA" id="ARBA00022679"/>
    </source>
</evidence>
<evidence type="ECO:0000259" key="5">
    <source>
        <dbReference type="Pfam" id="PF00535"/>
    </source>
</evidence>
<sequence length="286" mass="32937">MKKILLVLNYNNFEQTESFVQVSLLLSFFDYIVIVDNASSNNSYKVLSNSFQEYDNIIVLLSPSNSGYAGGNNFGLKYLNNRFDPDDVVYISNPDVILNLEALKTINRVILEDENIGLVTTNILNQKAAWRNLGYYKRIFIESYLFRKFFHHEYLKIKYYPELTEEKYPVDVVTGAFFAVTLATMTEIKGFDANTFLYMEEDILAHRIKKVNKQSYILGAEEVEHEGGASTNNVLSEIKRKKILNDSKKYYYQTYLGVAPAKLFLFKVISGFDVGILYLKKVLQGK</sequence>
<dbReference type="InterPro" id="IPR029044">
    <property type="entry name" value="Nucleotide-diphossugar_trans"/>
</dbReference>
<evidence type="ECO:0000256" key="1">
    <source>
        <dbReference type="ARBA" id="ARBA00004776"/>
    </source>
</evidence>
<dbReference type="EMBL" id="MT799688">
    <property type="protein sequence ID" value="QOW37897.1"/>
    <property type="molecule type" value="Genomic_DNA"/>
</dbReference>
<name>A0A7S7A9Q1_LEUME</name>
<dbReference type="SUPFAM" id="SSF53448">
    <property type="entry name" value="Nucleotide-diphospho-sugar transferases"/>
    <property type="match status" value="1"/>
</dbReference>
<protein>
    <submittedName>
        <fullName evidence="6">GT</fullName>
    </submittedName>
</protein>
<dbReference type="InterPro" id="IPR001173">
    <property type="entry name" value="Glyco_trans_2-like"/>
</dbReference>
<proteinExistence type="inferred from homology"/>
<dbReference type="PANTHER" id="PTHR43179:SF12">
    <property type="entry name" value="GALACTOFURANOSYLTRANSFERASE GLFT2"/>
    <property type="match status" value="1"/>
</dbReference>